<dbReference type="AlphaFoldDB" id="A0A139BPA4"/>
<feature type="transmembrane region" description="Helical" evidence="1">
    <location>
        <begin position="152"/>
        <end position="170"/>
    </location>
</feature>
<gene>
    <name evidence="2" type="ORF">AWT59_3045</name>
</gene>
<keyword evidence="1" id="KW-0812">Transmembrane</keyword>
<evidence type="ECO:0000256" key="1">
    <source>
        <dbReference type="SAM" id="Phobius"/>
    </source>
</evidence>
<evidence type="ECO:0000313" key="3">
    <source>
        <dbReference type="Proteomes" id="UP000070578"/>
    </source>
</evidence>
<accession>A0A139BPA4</accession>
<comment type="caution">
    <text evidence="2">The sequence shown here is derived from an EMBL/GenBank/DDBJ whole genome shotgun (WGS) entry which is preliminary data.</text>
</comment>
<reference evidence="2 3" key="2">
    <citation type="submission" date="2016-03" db="EMBL/GenBank/DDBJ databases">
        <title>New uncultured bacterium of the family Gallionellaceae from acid mine drainage: description and reconstruction of genome based on metagenomic analysis of microbial community.</title>
        <authorList>
            <person name="Kadnikov V."/>
            <person name="Ivasenko D."/>
            <person name="Beletsky A."/>
            <person name="Mardanov A."/>
            <person name="Danilova E."/>
            <person name="Pimenov N."/>
            <person name="Karnachuk O."/>
            <person name="Ravin N."/>
        </authorList>
    </citation>
    <scope>NUCLEOTIDE SEQUENCE [LARGE SCALE GENOMIC DNA]</scope>
    <source>
        <strain evidence="2">ShG14-8</strain>
    </source>
</reference>
<reference evidence="2 3" key="1">
    <citation type="submission" date="2016-02" db="EMBL/GenBank/DDBJ databases">
        <authorList>
            <person name="Wen L."/>
            <person name="He K."/>
            <person name="Yang H."/>
        </authorList>
    </citation>
    <scope>NUCLEOTIDE SEQUENCE [LARGE SCALE GENOMIC DNA]</scope>
    <source>
        <strain evidence="2">ShG14-8</strain>
    </source>
</reference>
<evidence type="ECO:0008006" key="4">
    <source>
        <dbReference type="Google" id="ProtNLM"/>
    </source>
</evidence>
<name>A0A139BPA4_9PROT</name>
<dbReference type="Proteomes" id="UP000070578">
    <property type="component" value="Unassembled WGS sequence"/>
</dbReference>
<keyword evidence="1" id="KW-1133">Transmembrane helix</keyword>
<evidence type="ECO:0000313" key="2">
    <source>
        <dbReference type="EMBL" id="KXS30836.1"/>
    </source>
</evidence>
<proteinExistence type="predicted"/>
<organism evidence="2 3">
    <name type="scientific">Candidatus Gallionella acididurans</name>
    <dbReference type="NCBI Taxonomy" id="1796491"/>
    <lineage>
        <taxon>Bacteria</taxon>
        <taxon>Pseudomonadati</taxon>
        <taxon>Pseudomonadota</taxon>
        <taxon>Betaproteobacteria</taxon>
        <taxon>Nitrosomonadales</taxon>
        <taxon>Gallionellaceae</taxon>
        <taxon>Gallionella</taxon>
    </lineage>
</organism>
<protein>
    <recommendedName>
        <fullName evidence="4">DUF4400 domain-containing protein</fullName>
    </recommendedName>
</protein>
<feature type="transmembrane region" description="Helical" evidence="1">
    <location>
        <begin position="12"/>
        <end position="31"/>
    </location>
</feature>
<sequence length="201" mass="22370">MAAKKEKSGAGAATWLAIITIVALMATWAVISPEYLLKSLTVEREFSVSLGGQAADQWIYGEMISSSLEQARGMPGSFKDTGTMPTALRNWAHEHIITTWLWASLILYRANMLLLYFFILMPFIAVIAMDGFWVKQISTYRFSSQSPIRHRFGVILSTWTAIGTCIWAVLPVPIPSVVAPLAITSIGFATWTWLANLQKRI</sequence>
<feature type="transmembrane region" description="Helical" evidence="1">
    <location>
        <begin position="176"/>
        <end position="195"/>
    </location>
</feature>
<feature type="transmembrane region" description="Helical" evidence="1">
    <location>
        <begin position="113"/>
        <end position="132"/>
    </location>
</feature>
<dbReference type="EMBL" id="LSLI01000134">
    <property type="protein sequence ID" value="KXS30836.1"/>
    <property type="molecule type" value="Genomic_DNA"/>
</dbReference>
<keyword evidence="1" id="KW-0472">Membrane</keyword>